<evidence type="ECO:0000256" key="1">
    <source>
        <dbReference type="SAM" id="MobiDB-lite"/>
    </source>
</evidence>
<comment type="caution">
    <text evidence="2">The sequence shown here is derived from an EMBL/GenBank/DDBJ whole genome shotgun (WGS) entry which is preliminary data.</text>
</comment>
<sequence length="131" mass="14533">MRRRHRQPRTARRPGQLGPRYKTVLYGICTTLLKEETRIRVMREEEAALTRWTTLAYRSGVMALRPDPVSQGQDISGPPAPQPNPSHFLGLIDSASTYSCIPGVLSLPGPTSVRPSVRAGRFLVLISAPRD</sequence>
<protein>
    <submittedName>
        <fullName evidence="2">Uncharacterized protein</fullName>
    </submittedName>
</protein>
<organism evidence="2 3">
    <name type="scientific">Elysia crispata</name>
    <name type="common">lettuce slug</name>
    <dbReference type="NCBI Taxonomy" id="231223"/>
    <lineage>
        <taxon>Eukaryota</taxon>
        <taxon>Metazoa</taxon>
        <taxon>Spiralia</taxon>
        <taxon>Lophotrochozoa</taxon>
        <taxon>Mollusca</taxon>
        <taxon>Gastropoda</taxon>
        <taxon>Heterobranchia</taxon>
        <taxon>Euthyneura</taxon>
        <taxon>Panpulmonata</taxon>
        <taxon>Sacoglossa</taxon>
        <taxon>Placobranchoidea</taxon>
        <taxon>Plakobranchidae</taxon>
        <taxon>Elysia</taxon>
    </lineage>
</organism>
<dbReference type="Proteomes" id="UP001283361">
    <property type="component" value="Unassembled WGS sequence"/>
</dbReference>
<gene>
    <name evidence="2" type="ORF">RRG08_065933</name>
</gene>
<reference evidence="2" key="1">
    <citation type="journal article" date="2023" name="G3 (Bethesda)">
        <title>A reference genome for the long-term kleptoplast-retaining sea slug Elysia crispata morphotype clarki.</title>
        <authorList>
            <person name="Eastman K.E."/>
            <person name="Pendleton A.L."/>
            <person name="Shaikh M.A."/>
            <person name="Suttiyut T."/>
            <person name="Ogas R."/>
            <person name="Tomko P."/>
            <person name="Gavelis G."/>
            <person name="Widhalm J.R."/>
            <person name="Wisecaver J.H."/>
        </authorList>
    </citation>
    <scope>NUCLEOTIDE SEQUENCE</scope>
    <source>
        <strain evidence="2">ECLA1</strain>
    </source>
</reference>
<evidence type="ECO:0000313" key="3">
    <source>
        <dbReference type="Proteomes" id="UP001283361"/>
    </source>
</evidence>
<dbReference type="AlphaFoldDB" id="A0AAE0ZFT5"/>
<name>A0AAE0ZFT5_9GAST</name>
<dbReference type="EMBL" id="JAWDGP010004033">
    <property type="protein sequence ID" value="KAK3768639.1"/>
    <property type="molecule type" value="Genomic_DNA"/>
</dbReference>
<proteinExistence type="predicted"/>
<keyword evidence="3" id="KW-1185">Reference proteome</keyword>
<accession>A0AAE0ZFT5</accession>
<feature type="region of interest" description="Disordered" evidence="1">
    <location>
        <begin position="67"/>
        <end position="88"/>
    </location>
</feature>
<evidence type="ECO:0000313" key="2">
    <source>
        <dbReference type="EMBL" id="KAK3768639.1"/>
    </source>
</evidence>